<dbReference type="OrthoDB" id="127374at2759"/>
<feature type="region of interest" description="Disordered" evidence="1">
    <location>
        <begin position="37"/>
        <end position="59"/>
    </location>
</feature>
<keyword evidence="4" id="KW-1185">Reference proteome</keyword>
<evidence type="ECO:0000256" key="1">
    <source>
        <dbReference type="SAM" id="MobiDB-lite"/>
    </source>
</evidence>
<dbReference type="AlphaFoldDB" id="A0A225W959"/>
<evidence type="ECO:0000313" key="3">
    <source>
        <dbReference type="EMBL" id="OWZ14122.1"/>
    </source>
</evidence>
<evidence type="ECO:0000259" key="2">
    <source>
        <dbReference type="Pfam" id="PF10551"/>
    </source>
</evidence>
<organism evidence="3 4">
    <name type="scientific">Phytophthora megakarya</name>
    <dbReference type="NCBI Taxonomy" id="4795"/>
    <lineage>
        <taxon>Eukaryota</taxon>
        <taxon>Sar</taxon>
        <taxon>Stramenopiles</taxon>
        <taxon>Oomycota</taxon>
        <taxon>Peronosporomycetes</taxon>
        <taxon>Peronosporales</taxon>
        <taxon>Peronosporaceae</taxon>
        <taxon>Phytophthora</taxon>
    </lineage>
</organism>
<dbReference type="Pfam" id="PF10551">
    <property type="entry name" value="MULE"/>
    <property type="match status" value="1"/>
</dbReference>
<comment type="caution">
    <text evidence="3">The sequence shown here is derived from an EMBL/GenBank/DDBJ whole genome shotgun (WGS) entry which is preliminary data.</text>
</comment>
<proteinExistence type="predicted"/>
<name>A0A225W959_9STRA</name>
<dbReference type="InterPro" id="IPR018289">
    <property type="entry name" value="MULE_transposase_dom"/>
</dbReference>
<dbReference type="EMBL" id="NBNE01001409">
    <property type="protein sequence ID" value="OWZ14122.1"/>
    <property type="molecule type" value="Genomic_DNA"/>
</dbReference>
<gene>
    <name evidence="3" type="ORF">PHMEG_00012441</name>
</gene>
<accession>A0A225W959</accession>
<dbReference type="Proteomes" id="UP000198211">
    <property type="component" value="Unassembled WGS sequence"/>
</dbReference>
<reference evidence="4" key="1">
    <citation type="submission" date="2017-03" db="EMBL/GenBank/DDBJ databases">
        <title>Phytopthora megakarya and P. palmivora, two closely related causual agents of cacao black pod achieved similar genome size and gene model numbers by different mechanisms.</title>
        <authorList>
            <person name="Ali S."/>
            <person name="Shao J."/>
            <person name="Larry D.J."/>
            <person name="Kronmiller B."/>
            <person name="Shen D."/>
            <person name="Strem M.D."/>
            <person name="Melnick R.L."/>
            <person name="Guiltinan M.J."/>
            <person name="Tyler B.M."/>
            <person name="Meinhardt L.W."/>
            <person name="Bailey B.A."/>
        </authorList>
    </citation>
    <scope>NUCLEOTIDE SEQUENCE [LARGE SCALE GENOMIC DNA]</scope>
    <source>
        <strain evidence="4">zdho120</strain>
    </source>
</reference>
<sequence>MQTLTRAIYKSRSSLCETLDVLVKSVQVNPASAANPWSKRLFPEQSNGDKEDDEEMSEGPSSIYRFLQSAYSTEQIAELRQTCEMRYGFPDHLRKPTATESTIKHRQMDMTQSLRDPIEADAQTGVSASQSLARIVAANPDISLKSQDIYNQHHKCFESNLEGISRMQFLLNIFYTPNYFVSLRENTSNRISHEKGDFSFALQALKDILISENIFLPQVVLVNRGLTLLKALEDIFPEIPALLCVWHVVKDVEAHANRSIPKIIDLEKSNRVTHLGLQATSRVGGYHAALKRWLRSSHGDMLTAFTRMQHWWNLENRKYYDRLYNAQIKSLASLRNPIFHGVTTIIHNYALKKCLDQLDFINIRPCTGRFTQTTGIPCSHKLRNYQRSNTLLVPSDFHAHWWVDRQSATVPPPFDFGASNYSRIEGSATSKV</sequence>
<protein>
    <recommendedName>
        <fullName evidence="2">MULE transposase domain-containing protein</fullName>
    </recommendedName>
</protein>
<evidence type="ECO:0000313" key="4">
    <source>
        <dbReference type="Proteomes" id="UP000198211"/>
    </source>
</evidence>
<feature type="domain" description="MULE transposase" evidence="2">
    <location>
        <begin position="194"/>
        <end position="250"/>
    </location>
</feature>